<evidence type="ECO:0000259" key="2">
    <source>
        <dbReference type="PROSITE" id="PS50118"/>
    </source>
</evidence>
<proteinExistence type="predicted"/>
<dbReference type="PANTHER" id="PTHR48112">
    <property type="entry name" value="HIGH MOBILITY GROUP PROTEIN DSP1"/>
    <property type="match status" value="1"/>
</dbReference>
<dbReference type="InterPro" id="IPR036910">
    <property type="entry name" value="HMG_box_dom_sf"/>
</dbReference>
<sequence length="161" mass="19117">MQIIYIYILNRIRDKFINYIIMANIVFHNNTVALNDMWYDSHAQLVRMVAFDLKATSEQIDELLEKYVGNKQKMKAQKNPYAPKKPKSSYFYFCDVVRPNLIGNFKAQNPGKSVQIKDIAKELGKRWKLLTDKDKNKYIQEASVDKKRYEEEMNEFNEKYG</sequence>
<accession>A0A6C0IPT2</accession>
<protein>
    <recommendedName>
        <fullName evidence="2">HMG box domain-containing protein</fullName>
    </recommendedName>
</protein>
<dbReference type="SUPFAM" id="SSF47095">
    <property type="entry name" value="HMG-box"/>
    <property type="match status" value="1"/>
</dbReference>
<reference evidence="3" key="1">
    <citation type="journal article" date="2020" name="Nature">
        <title>Giant virus diversity and host interactions through global metagenomics.</title>
        <authorList>
            <person name="Schulz F."/>
            <person name="Roux S."/>
            <person name="Paez-Espino D."/>
            <person name="Jungbluth S."/>
            <person name="Walsh D.A."/>
            <person name="Denef V.J."/>
            <person name="McMahon K.D."/>
            <person name="Konstantinidis K.T."/>
            <person name="Eloe-Fadrosh E.A."/>
            <person name="Kyrpides N.C."/>
            <person name="Woyke T."/>
        </authorList>
    </citation>
    <scope>NUCLEOTIDE SEQUENCE</scope>
    <source>
        <strain evidence="3">GVMAG-M-3300024261-37</strain>
    </source>
</reference>
<dbReference type="AlphaFoldDB" id="A0A6C0IPT2"/>
<organism evidence="3">
    <name type="scientific">viral metagenome</name>
    <dbReference type="NCBI Taxonomy" id="1070528"/>
    <lineage>
        <taxon>unclassified sequences</taxon>
        <taxon>metagenomes</taxon>
        <taxon>organismal metagenomes</taxon>
    </lineage>
</organism>
<dbReference type="Pfam" id="PF00505">
    <property type="entry name" value="HMG_box"/>
    <property type="match status" value="1"/>
</dbReference>
<dbReference type="InterPro" id="IPR050342">
    <property type="entry name" value="HMGB"/>
</dbReference>
<dbReference type="SMART" id="SM00398">
    <property type="entry name" value="HMG"/>
    <property type="match status" value="1"/>
</dbReference>
<dbReference type="PANTHER" id="PTHR48112:SF32">
    <property type="entry name" value="HIGH MOBILITY GROUP PROTEIN B3"/>
    <property type="match status" value="1"/>
</dbReference>
<evidence type="ECO:0000313" key="3">
    <source>
        <dbReference type="EMBL" id="QHT95191.1"/>
    </source>
</evidence>
<dbReference type="GO" id="GO:0003677">
    <property type="term" value="F:DNA binding"/>
    <property type="evidence" value="ECO:0007669"/>
    <property type="project" value="UniProtKB-KW"/>
</dbReference>
<dbReference type="InterPro" id="IPR009071">
    <property type="entry name" value="HMG_box_dom"/>
</dbReference>
<name>A0A6C0IPT2_9ZZZZ</name>
<evidence type="ECO:0000256" key="1">
    <source>
        <dbReference type="ARBA" id="ARBA00023125"/>
    </source>
</evidence>
<dbReference type="PROSITE" id="PS50118">
    <property type="entry name" value="HMG_BOX_2"/>
    <property type="match status" value="1"/>
</dbReference>
<dbReference type="EMBL" id="MN740236">
    <property type="protein sequence ID" value="QHT95191.1"/>
    <property type="molecule type" value="Genomic_DNA"/>
</dbReference>
<feature type="domain" description="HMG box" evidence="2">
    <location>
        <begin position="83"/>
        <end position="157"/>
    </location>
</feature>
<dbReference type="Gene3D" id="1.10.30.10">
    <property type="entry name" value="High mobility group box domain"/>
    <property type="match status" value="1"/>
</dbReference>
<keyword evidence="1" id="KW-0238">DNA-binding</keyword>